<proteinExistence type="predicted"/>
<keyword evidence="1" id="KW-0812">Transmembrane</keyword>
<sequence length="77" mass="8664">MYNFGVLAAIYLVVHIVSLIVTWWAIQSFKVDLFLKDPKGARAKTLLILVTIAISYLVAEFFLNYINQSTLLSKISG</sequence>
<keyword evidence="3" id="KW-1185">Reference proteome</keyword>
<dbReference type="NCBIfam" id="TIGR02327">
    <property type="entry name" value="int_mem_ywzB"/>
    <property type="match status" value="1"/>
</dbReference>
<feature type="transmembrane region" description="Helical" evidence="1">
    <location>
        <begin position="46"/>
        <end position="66"/>
    </location>
</feature>
<keyword evidence="1" id="KW-0472">Membrane</keyword>
<evidence type="ECO:0000313" key="2">
    <source>
        <dbReference type="EMBL" id="MFC4619853.1"/>
    </source>
</evidence>
<evidence type="ECO:0000256" key="1">
    <source>
        <dbReference type="SAM" id="Phobius"/>
    </source>
</evidence>
<dbReference type="Pfam" id="PF06612">
    <property type="entry name" value="DUF1146"/>
    <property type="match status" value="1"/>
</dbReference>
<evidence type="ECO:0000313" key="3">
    <source>
        <dbReference type="Proteomes" id="UP001596022"/>
    </source>
</evidence>
<dbReference type="Proteomes" id="UP001596022">
    <property type="component" value="Unassembled WGS sequence"/>
</dbReference>
<dbReference type="EMBL" id="JBHSFW010000013">
    <property type="protein sequence ID" value="MFC4619853.1"/>
    <property type="molecule type" value="Genomic_DNA"/>
</dbReference>
<organism evidence="2 3">
    <name type="scientific">Camelliibacillus cellulosilyticus</name>
    <dbReference type="NCBI Taxonomy" id="2174486"/>
    <lineage>
        <taxon>Bacteria</taxon>
        <taxon>Bacillati</taxon>
        <taxon>Bacillota</taxon>
        <taxon>Bacilli</taxon>
        <taxon>Bacillales</taxon>
        <taxon>Sporolactobacillaceae</taxon>
        <taxon>Camelliibacillus</taxon>
    </lineage>
</organism>
<gene>
    <name evidence="2" type="ORF">ACFO4N_14165</name>
</gene>
<dbReference type="RefSeq" id="WP_376846947.1">
    <property type="nucleotide sequence ID" value="NZ_JBHSFW010000013.1"/>
</dbReference>
<keyword evidence="1" id="KW-1133">Transmembrane helix</keyword>
<reference evidence="3" key="1">
    <citation type="journal article" date="2019" name="Int. J. Syst. Evol. Microbiol.">
        <title>The Global Catalogue of Microorganisms (GCM) 10K type strain sequencing project: providing services to taxonomists for standard genome sequencing and annotation.</title>
        <authorList>
            <consortium name="The Broad Institute Genomics Platform"/>
            <consortium name="The Broad Institute Genome Sequencing Center for Infectious Disease"/>
            <person name="Wu L."/>
            <person name="Ma J."/>
        </authorList>
    </citation>
    <scope>NUCLEOTIDE SEQUENCE [LARGE SCALE GENOMIC DNA]</scope>
    <source>
        <strain evidence="3">CGMCC 1.16306</strain>
    </source>
</reference>
<name>A0ABV9GNP1_9BACL</name>
<accession>A0ABV9GNP1</accession>
<comment type="caution">
    <text evidence="2">The sequence shown here is derived from an EMBL/GenBank/DDBJ whole genome shotgun (WGS) entry which is preliminary data.</text>
</comment>
<dbReference type="InterPro" id="IPR009526">
    <property type="entry name" value="DUF1146"/>
</dbReference>
<feature type="transmembrane region" description="Helical" evidence="1">
    <location>
        <begin position="6"/>
        <end position="26"/>
    </location>
</feature>
<protein>
    <submittedName>
        <fullName evidence="2">DUF1146 family protein</fullName>
    </submittedName>
</protein>